<feature type="compositionally biased region" description="Low complexity" evidence="1">
    <location>
        <begin position="361"/>
        <end position="372"/>
    </location>
</feature>
<dbReference type="Proteomes" id="UP001651158">
    <property type="component" value="Unassembled WGS sequence"/>
</dbReference>
<gene>
    <name evidence="2" type="ORF">TcWFU_001093</name>
</gene>
<feature type="region of interest" description="Disordered" evidence="1">
    <location>
        <begin position="117"/>
        <end position="142"/>
    </location>
</feature>
<keyword evidence="3" id="KW-1185">Reference proteome</keyword>
<feature type="compositionally biased region" description="Polar residues" evidence="1">
    <location>
        <begin position="76"/>
        <end position="86"/>
    </location>
</feature>
<dbReference type="EMBL" id="JAKROA010000002">
    <property type="protein sequence ID" value="KAL5109773.1"/>
    <property type="molecule type" value="Genomic_DNA"/>
</dbReference>
<proteinExistence type="predicted"/>
<feature type="region of interest" description="Disordered" evidence="1">
    <location>
        <begin position="62"/>
        <end position="86"/>
    </location>
</feature>
<evidence type="ECO:0000313" key="3">
    <source>
        <dbReference type="Proteomes" id="UP001651158"/>
    </source>
</evidence>
<feature type="compositionally biased region" description="Low complexity" evidence="1">
    <location>
        <begin position="62"/>
        <end position="75"/>
    </location>
</feature>
<sequence>MNNKARSLFVRLTFPGLHKPSPKPRRSKGCGGCRCSCASAPSSQDDHEPVWSNLIKPPAKFSSSSSKTAALNPSSNWTSVQPSQKPANGDIWIRVASNRVSLMLILCGPSPLTQRVDSRASEAQQESLKSLSISDLREQEEETHSDHFPTLYYYWDSGRLSRKLDPVKSSMAVTETSVCLMLSAVARGEGWSDADLKMVNRSVRASTPPVPRKRTVEKRDFCWQESVKDTEEVGSKNFVVVEYENGTDLPSKSPEIGDVESNECGGGEEDLLPRLVKQLASNSARTCQCKSNRDCMRHLNSWVGESAAGLPAEAAERCTPVKQVPCKVGASGASNETRQRASMRKAVRRQRHEMLMQIFASSQPSTRSSMSSEGYDVLDQGKCS</sequence>
<name>A0ABR4QJ04_9CEST</name>
<reference evidence="2 3" key="1">
    <citation type="journal article" date="2022" name="Front. Cell. Infect. Microbiol.">
        <title>The Genomes of Two Strains of Taenia crassiceps the Animal Model for the Study of Human Cysticercosis.</title>
        <authorList>
            <person name="Bobes R.J."/>
            <person name="Estrada K."/>
            <person name="Rios-Valencia D.G."/>
            <person name="Calderon-Gallegos A."/>
            <person name="de la Torre P."/>
            <person name="Carrero J.C."/>
            <person name="Sanchez-Flores A."/>
            <person name="Laclette J.P."/>
        </authorList>
    </citation>
    <scope>NUCLEOTIDE SEQUENCE [LARGE SCALE GENOMIC DNA]</scope>
    <source>
        <strain evidence="2">WFUcys</strain>
    </source>
</reference>
<protein>
    <submittedName>
        <fullName evidence="2">Uncharacterized protein</fullName>
    </submittedName>
</protein>
<organism evidence="2 3">
    <name type="scientific">Taenia crassiceps</name>
    <dbReference type="NCBI Taxonomy" id="6207"/>
    <lineage>
        <taxon>Eukaryota</taxon>
        <taxon>Metazoa</taxon>
        <taxon>Spiralia</taxon>
        <taxon>Lophotrochozoa</taxon>
        <taxon>Platyhelminthes</taxon>
        <taxon>Cestoda</taxon>
        <taxon>Eucestoda</taxon>
        <taxon>Cyclophyllidea</taxon>
        <taxon>Taeniidae</taxon>
        <taxon>Taenia</taxon>
    </lineage>
</organism>
<comment type="caution">
    <text evidence="2">The sequence shown here is derived from an EMBL/GenBank/DDBJ whole genome shotgun (WGS) entry which is preliminary data.</text>
</comment>
<evidence type="ECO:0000256" key="1">
    <source>
        <dbReference type="SAM" id="MobiDB-lite"/>
    </source>
</evidence>
<feature type="region of interest" description="Disordered" evidence="1">
    <location>
        <begin position="359"/>
        <end position="384"/>
    </location>
</feature>
<evidence type="ECO:0000313" key="2">
    <source>
        <dbReference type="EMBL" id="KAL5109773.1"/>
    </source>
</evidence>
<feature type="compositionally biased region" description="Polar residues" evidence="1">
    <location>
        <begin position="117"/>
        <end position="133"/>
    </location>
</feature>
<accession>A0ABR4QJ04</accession>